<dbReference type="GeneID" id="5721288"/>
<protein>
    <recommendedName>
        <fullName evidence="2">GCK domain-containing protein</fullName>
    </recommendedName>
</protein>
<accession>A0A2K3DV93</accession>
<feature type="compositionally biased region" description="Polar residues" evidence="1">
    <location>
        <begin position="18"/>
        <end position="27"/>
    </location>
</feature>
<dbReference type="AlphaFoldDB" id="A0A2K3DV93"/>
<name>A0A2K3DV93_CHLRE</name>
<evidence type="ECO:0000313" key="4">
    <source>
        <dbReference type="Proteomes" id="UP000006906"/>
    </source>
</evidence>
<dbReference type="InterPro" id="IPR012891">
    <property type="entry name" value="GCK_dom"/>
</dbReference>
<dbReference type="RefSeq" id="XP_001695631.2">
    <property type="nucleotide sequence ID" value="XM_001695579.2"/>
</dbReference>
<evidence type="ECO:0000259" key="2">
    <source>
        <dbReference type="SMART" id="SM01227"/>
    </source>
</evidence>
<gene>
    <name evidence="3" type="ORF">CHLRE_03g144827v5</name>
</gene>
<dbReference type="KEGG" id="cre:CHLRE_03g144827v5"/>
<organism evidence="3 4">
    <name type="scientific">Chlamydomonas reinhardtii</name>
    <name type="common">Chlamydomonas smithii</name>
    <dbReference type="NCBI Taxonomy" id="3055"/>
    <lineage>
        <taxon>Eukaryota</taxon>
        <taxon>Viridiplantae</taxon>
        <taxon>Chlorophyta</taxon>
        <taxon>core chlorophytes</taxon>
        <taxon>Chlorophyceae</taxon>
        <taxon>CS clade</taxon>
        <taxon>Chlamydomonadales</taxon>
        <taxon>Chlamydomonadaceae</taxon>
        <taxon>Chlamydomonas</taxon>
    </lineage>
</organism>
<dbReference type="EMBL" id="CM008964">
    <property type="protein sequence ID" value="PNW84434.1"/>
    <property type="molecule type" value="Genomic_DNA"/>
</dbReference>
<dbReference type="OrthoDB" id="522768at2759"/>
<dbReference type="SMART" id="SM01227">
    <property type="entry name" value="GCK"/>
    <property type="match status" value="1"/>
</dbReference>
<dbReference type="PaxDb" id="3055-EDP01418"/>
<feature type="region of interest" description="Disordered" evidence="1">
    <location>
        <begin position="1"/>
        <end position="41"/>
    </location>
</feature>
<evidence type="ECO:0000313" key="3">
    <source>
        <dbReference type="EMBL" id="PNW84434.1"/>
    </source>
</evidence>
<dbReference type="InParanoid" id="A0A2K3DV93"/>
<dbReference type="Gene3D" id="1.10.287.2900">
    <property type="match status" value="1"/>
</dbReference>
<reference evidence="3 4" key="1">
    <citation type="journal article" date="2007" name="Science">
        <title>The Chlamydomonas genome reveals the evolution of key animal and plant functions.</title>
        <authorList>
            <person name="Merchant S.S."/>
            <person name="Prochnik S.E."/>
            <person name="Vallon O."/>
            <person name="Harris E.H."/>
            <person name="Karpowicz S.J."/>
            <person name="Witman G.B."/>
            <person name="Terry A."/>
            <person name="Salamov A."/>
            <person name="Fritz-Laylin L.K."/>
            <person name="Marechal-Drouard L."/>
            <person name="Marshall W.F."/>
            <person name="Qu L.H."/>
            <person name="Nelson D.R."/>
            <person name="Sanderfoot A.A."/>
            <person name="Spalding M.H."/>
            <person name="Kapitonov V.V."/>
            <person name="Ren Q."/>
            <person name="Ferris P."/>
            <person name="Lindquist E."/>
            <person name="Shapiro H."/>
            <person name="Lucas S.M."/>
            <person name="Grimwood J."/>
            <person name="Schmutz J."/>
            <person name="Cardol P."/>
            <person name="Cerutti H."/>
            <person name="Chanfreau G."/>
            <person name="Chen C.L."/>
            <person name="Cognat V."/>
            <person name="Croft M.T."/>
            <person name="Dent R."/>
            <person name="Dutcher S."/>
            <person name="Fernandez E."/>
            <person name="Fukuzawa H."/>
            <person name="Gonzalez-Ballester D."/>
            <person name="Gonzalez-Halphen D."/>
            <person name="Hallmann A."/>
            <person name="Hanikenne M."/>
            <person name="Hippler M."/>
            <person name="Inwood W."/>
            <person name="Jabbari K."/>
            <person name="Kalanon M."/>
            <person name="Kuras R."/>
            <person name="Lefebvre P.A."/>
            <person name="Lemaire S.D."/>
            <person name="Lobanov A.V."/>
            <person name="Lohr M."/>
            <person name="Manuell A."/>
            <person name="Meier I."/>
            <person name="Mets L."/>
            <person name="Mittag M."/>
            <person name="Mittelmeier T."/>
            <person name="Moroney J.V."/>
            <person name="Moseley J."/>
            <person name="Napoli C."/>
            <person name="Nedelcu A.M."/>
            <person name="Niyogi K."/>
            <person name="Novoselov S.V."/>
            <person name="Paulsen I.T."/>
            <person name="Pazour G."/>
            <person name="Purton S."/>
            <person name="Ral J.P."/>
            <person name="Riano-Pachon D.M."/>
            <person name="Riekhof W."/>
            <person name="Rymarquis L."/>
            <person name="Schroda M."/>
            <person name="Stern D."/>
            <person name="Umen J."/>
            <person name="Willows R."/>
            <person name="Wilson N."/>
            <person name="Zimmer S.L."/>
            <person name="Allmer J."/>
            <person name="Balk J."/>
            <person name="Bisova K."/>
            <person name="Chen C.J."/>
            <person name="Elias M."/>
            <person name="Gendler K."/>
            <person name="Hauser C."/>
            <person name="Lamb M.R."/>
            <person name="Ledford H."/>
            <person name="Long J.C."/>
            <person name="Minagawa J."/>
            <person name="Page M.D."/>
            <person name="Pan J."/>
            <person name="Pootakham W."/>
            <person name="Roje S."/>
            <person name="Rose A."/>
            <person name="Stahlberg E."/>
            <person name="Terauchi A.M."/>
            <person name="Yang P."/>
            <person name="Ball S."/>
            <person name="Bowler C."/>
            <person name="Dieckmann C.L."/>
            <person name="Gladyshev V.N."/>
            <person name="Green P."/>
            <person name="Jorgensen R."/>
            <person name="Mayfield S."/>
            <person name="Mueller-Roeber B."/>
            <person name="Rajamani S."/>
            <person name="Sayre R.T."/>
            <person name="Brokstein P."/>
            <person name="Dubchak I."/>
            <person name="Goodstein D."/>
            <person name="Hornick L."/>
            <person name="Huang Y.W."/>
            <person name="Jhaveri J."/>
            <person name="Luo Y."/>
            <person name="Martinez D."/>
            <person name="Ngau W.C."/>
            <person name="Otillar B."/>
            <person name="Poliakov A."/>
            <person name="Porter A."/>
            <person name="Szajkowski L."/>
            <person name="Werner G."/>
            <person name="Zhou K."/>
            <person name="Grigoriev I.V."/>
            <person name="Rokhsar D.S."/>
            <person name="Grossman A.R."/>
        </authorList>
    </citation>
    <scope>NUCLEOTIDE SEQUENCE [LARGE SCALE GENOMIC DNA]</scope>
    <source>
        <strain evidence="4">CC-503</strain>
    </source>
</reference>
<dbReference type="PANTHER" id="PTHR34357">
    <property type="entry name" value="F7A19.14 PROTEIN-RELATED"/>
    <property type="match status" value="1"/>
</dbReference>
<evidence type="ECO:0000256" key="1">
    <source>
        <dbReference type="SAM" id="MobiDB-lite"/>
    </source>
</evidence>
<keyword evidence="4" id="KW-1185">Reference proteome</keyword>
<dbReference type="PANTHER" id="PTHR34357:SF2">
    <property type="entry name" value="F26F24.3-RELATED"/>
    <property type="match status" value="1"/>
</dbReference>
<dbReference type="Proteomes" id="UP000006906">
    <property type="component" value="Chromosome 3"/>
</dbReference>
<dbReference type="Gramene" id="PNW84434">
    <property type="protein sequence ID" value="PNW84434"/>
    <property type="gene ID" value="CHLRE_03g144827v5"/>
</dbReference>
<dbReference type="Pfam" id="PF07802">
    <property type="entry name" value="GCK"/>
    <property type="match status" value="1"/>
</dbReference>
<dbReference type="ExpressionAtlas" id="A0A2K3DV93">
    <property type="expression patterns" value="baseline and differential"/>
</dbReference>
<sequence length="123" mass="13362">MTQATPVAASVAEPQPATPASTPGTETEQQRQQQQQEAEGKKECPICVMFREGGCEKEFNAFMDCGVKGEKGDGDYKDCIPLFESMRQCMQRNPAVFGEVLNDVEELAKTNTEYPPAPAAAAE</sequence>
<feature type="domain" description="GCK" evidence="2">
    <location>
        <begin position="42"/>
        <end position="112"/>
    </location>
</feature>
<proteinExistence type="predicted"/>